<reference evidence="1" key="1">
    <citation type="submission" date="2019-01" db="EMBL/GenBank/DDBJ databases">
        <title>Draft genome sequences of three monokaryotic isolates of the white-rot basidiomycete fungus Dichomitus squalens.</title>
        <authorList>
            <consortium name="DOE Joint Genome Institute"/>
            <person name="Lopez S.C."/>
            <person name="Andreopoulos B."/>
            <person name="Pangilinan J."/>
            <person name="Lipzen A."/>
            <person name="Riley R."/>
            <person name="Ahrendt S."/>
            <person name="Ng V."/>
            <person name="Barry K."/>
            <person name="Daum C."/>
            <person name="Grigoriev I.V."/>
            <person name="Hilden K.S."/>
            <person name="Makela M.R."/>
            <person name="de Vries R.P."/>
        </authorList>
    </citation>
    <scope>NUCLEOTIDE SEQUENCE [LARGE SCALE GENOMIC DNA]</scope>
    <source>
        <strain evidence="1">OM18370.1</strain>
    </source>
</reference>
<organism evidence="1">
    <name type="scientific">Dichomitus squalens</name>
    <dbReference type="NCBI Taxonomy" id="114155"/>
    <lineage>
        <taxon>Eukaryota</taxon>
        <taxon>Fungi</taxon>
        <taxon>Dikarya</taxon>
        <taxon>Basidiomycota</taxon>
        <taxon>Agaricomycotina</taxon>
        <taxon>Agaricomycetes</taxon>
        <taxon>Polyporales</taxon>
        <taxon>Polyporaceae</taxon>
        <taxon>Dichomitus</taxon>
    </lineage>
</organism>
<gene>
    <name evidence="1" type="ORF">BD311DRAFT_770285</name>
</gene>
<proteinExistence type="predicted"/>
<dbReference type="AlphaFoldDB" id="A0A4Q9M994"/>
<protein>
    <submittedName>
        <fullName evidence="1">Uncharacterized protein</fullName>
    </submittedName>
</protein>
<evidence type="ECO:0000313" key="1">
    <source>
        <dbReference type="EMBL" id="TBU22492.1"/>
    </source>
</evidence>
<sequence>MRARPSGELGKGAEYAAPCTLHSPLRPAITHASSARSCAWRIRHSCQIYVLQVETRSAICPVSPPEEPNDVPRQMRLPKAHSPEQLQPHTADDGQYFWDDVNGVGERSPLCRPLLIAGPYVRSPCKKTNKAKTMRLYVRSGSYARTVAMHSSMLWRDACGFGPEVVSRLCIR</sequence>
<accession>A0A4Q9M994</accession>
<name>A0A4Q9M994_9APHY</name>
<dbReference type="Proteomes" id="UP000292957">
    <property type="component" value="Unassembled WGS sequence"/>
</dbReference>
<dbReference type="EMBL" id="ML143539">
    <property type="protein sequence ID" value="TBU22492.1"/>
    <property type="molecule type" value="Genomic_DNA"/>
</dbReference>